<accession>A0A087AF62</accession>
<dbReference type="EMBL" id="JGYU01000005">
    <property type="protein sequence ID" value="KFI57412.1"/>
    <property type="molecule type" value="Genomic_DNA"/>
</dbReference>
<dbReference type="RefSeq" id="WP_081930117.1">
    <property type="nucleotide sequence ID" value="NZ_JGYU01000005.1"/>
</dbReference>
<gene>
    <name evidence="2" type="ORF">BCHO_0831</name>
</gene>
<name>A0A087AF62_9BIFI</name>
<feature type="coiled-coil region" evidence="1">
    <location>
        <begin position="410"/>
        <end position="494"/>
    </location>
</feature>
<protein>
    <submittedName>
        <fullName evidence="2">Putative tail tape measure</fullName>
    </submittedName>
</protein>
<dbReference type="Proteomes" id="UP000028995">
    <property type="component" value="Unassembled WGS sequence"/>
</dbReference>
<dbReference type="eggNOG" id="COG1196">
    <property type="taxonomic scope" value="Bacteria"/>
</dbReference>
<evidence type="ECO:0000313" key="2">
    <source>
        <dbReference type="EMBL" id="KFI57412.1"/>
    </source>
</evidence>
<feature type="coiled-coil region" evidence="1">
    <location>
        <begin position="128"/>
        <end position="257"/>
    </location>
</feature>
<dbReference type="eggNOG" id="COG0840">
    <property type="taxonomic scope" value="Bacteria"/>
</dbReference>
<keyword evidence="3" id="KW-1185">Reference proteome</keyword>
<proteinExistence type="predicted"/>
<dbReference type="eggNOG" id="COG5412">
    <property type="taxonomic scope" value="Bacteria"/>
</dbReference>
<reference evidence="2 3" key="1">
    <citation type="submission" date="2014-03" db="EMBL/GenBank/DDBJ databases">
        <title>Genomics of Bifidobacteria.</title>
        <authorList>
            <person name="Ventura M."/>
            <person name="Milani C."/>
            <person name="Lugli G.A."/>
        </authorList>
    </citation>
    <scope>NUCLEOTIDE SEQUENCE [LARGE SCALE GENOMIC DNA]</scope>
    <source>
        <strain evidence="2 3">LMG 10510</strain>
    </source>
</reference>
<dbReference type="STRING" id="35760.BCHO_0831"/>
<dbReference type="OrthoDB" id="2183194at2"/>
<evidence type="ECO:0000313" key="3">
    <source>
        <dbReference type="Proteomes" id="UP000028995"/>
    </source>
</evidence>
<evidence type="ECO:0000256" key="1">
    <source>
        <dbReference type="SAM" id="Coils"/>
    </source>
</evidence>
<organism evidence="2 3">
    <name type="scientific">Bifidobacterium choerinum</name>
    <dbReference type="NCBI Taxonomy" id="35760"/>
    <lineage>
        <taxon>Bacteria</taxon>
        <taxon>Bacillati</taxon>
        <taxon>Actinomycetota</taxon>
        <taxon>Actinomycetes</taxon>
        <taxon>Bifidobacteriales</taxon>
        <taxon>Bifidobacteriaceae</taxon>
        <taxon>Bifidobacterium</taxon>
    </lineage>
</organism>
<comment type="caution">
    <text evidence="2">The sequence shown here is derived from an EMBL/GenBank/DDBJ whole genome shotgun (WGS) entry which is preliminary data.</text>
</comment>
<keyword evidence="1" id="KW-0175">Coiled coil</keyword>
<sequence length="1964" mass="211190">MADGFKAGTVYIDVEPETRGFYAKVKAMLERLDDQTIHLDADVDMAAARAQLERLQRSGGTIDFDARVNTSAFDKVHKQLAEMASIADIGLTADTDDFDKKVAAAFDTMRRNHAEAVKGIDADSLKEFKAQRSRLRELSDERKRALVEASDYTKRLDKNHAMLTKTIERNRDEYARLAAQIEEARGRRDAFKRGTEDFRSASAEVKQLRQAYADLGKTIKGEERTLAKMERDRAKYLKQHERSVKKIETEYKKLSKTVSEGADAFKYAKDNAGRFNNVVRAGNTLIDRNGLSVQRLRRDLEGQTDAFRKASQQVRDHNARQRELSKSLLATEGNVDALRRTLGRVQFVDTKSHVKDLDAMTERVSALQKELLKVRNNPSATLKFKAELEEGTLRADLERLSRDVQVEVRVNAQQMALENLERELSELEHKRVNIPVDLKVDYENAIAERKRLIEQIRKNPELDWEVKSDVDIDEANARRKLRDLQNDYKKLDMDVDLETALARAHLAYFTRPRTVDIFAKFHGTDLGKILSGMTAGATGLQGVQNQFQNLVNLFDRLDKVVPRVALVGTVLSDVAAGAINLAGTVGGLGKSIVSMSKAAYAAPAALTGMGLAYASLRMIIGDKGKAWTENINLAGTALDGLGEKLQDTFYKKAGPAFKEFANQVGNVVGPQMQKLASLEADVFTGMLDMVNASRKVGQLGRVFTHVNDSLRLLTPGVESVVDAFLNLSDAGGTYLAQFSNWLSRNMEWFATWSRAVQADSSTIDAAMSQVKEQAGYLADSFFALKDIAKGVFGALGQNQNGLERFAVNLQKAAHAVNSISFQDTMNAWVTGAQNAQHGMRDAFSQVGQAANIMRQDVASVMSNLGELTGNVFGDVTRLAGRVSPSLSKFSDGVKQGISSISDALADVSPMFGELIEMAGKLSRTFGGTLAATLKAAAPSIEAIAKATGTVADAFNRLPDPIKGALGLWVTFGKAGSTALTALKTGMLDNIQKTLSYRRTLADLGLSAGDAGISFGRLVQAQVKMRSGNIAGVLSDSAKGMSGLSSAAKDAAPGILAVGTNMAKSTGKLSGVANGLKTAGSALLGAVGGLPGIAVSAGLTAVVTAFSSYSQHVSQAREVQEGFNEAARATPGALAAQAKTLRDYPKQLDNFAVKAKDGFEASRSFWDNLNPTKTNFASAAEALKDVGMNVDDVAKATVSGRGAFGKYGKSLSDIINTNRELYNQSDGDAAKAYKKQADAAQLVLDKMNEYRQQALTSLKAKAADVGKTAEWVDQMDEAGQSLTSISEGLLSETEQSERLVSVKGALAQMTKQQQSAWIQAQSAGSSYYKTLDQMPEALSEVKAQVDAGNSAWKGLAEGFDLTSEYGRTASDAMNALASNTTAYIDAMIARGDSWDTINGKYGELRKNLEEQARAAGVAEGDIKAYVDTLMGTPEEVKTRVELTADQAKLNLISLVEQMQYLFPDGSRDEQKQLVIDAITNGKLDVAGLNKLLLEMSDKRHTVHVDANTGTVYSTLNGVESYLKHISGERWDAYVQAKINGKDDVDALAAALDGVPNAKETLLKAKEEGKSLLVAFVELLAQLPEAKDVKVGAETDEAHEKVSAFINDPSDVKTIPADLTLGEADGQLSAWAAVSVKKPVETEVEQPSLIGTIASITSLITSTLIPPAKVRVEGDDTDARTKIGAMQAFGGQTLASMLALILGDDTQARNAIGGVSAFNGVTIANPWARVLGEHNLASAAIRAISSFNGRTIANPWARVAGENVLARTAINAIRLFNGMTIARPVARVQGDDSSAQAVFSAIASTNGSVLATRYVDIVTRGSGSVKAATGGRIHGPGTGTSDSIPAMLSNNEHVIRAYATAKLDREVGPNFLNVLNQTGDLSKALANANSHYLDSARSLARGAYATGGRVKTMFSGATNVHVDGGKTVNQTFNLQTKVVRSDQDLHAAAQIDRAALMRTARREARL</sequence>
<dbReference type="eggNOG" id="COG1511">
    <property type="taxonomic scope" value="Bacteria"/>
</dbReference>